<gene>
    <name evidence="1" type="ORF">SAMN05216516_104105</name>
</gene>
<keyword evidence="2" id="KW-1185">Reference proteome</keyword>
<dbReference type="AlphaFoldDB" id="A0A1I4XF04"/>
<reference evidence="2" key="1">
    <citation type="submission" date="2016-10" db="EMBL/GenBank/DDBJ databases">
        <authorList>
            <person name="Varghese N."/>
            <person name="Submissions S."/>
        </authorList>
    </citation>
    <scope>NUCLEOTIDE SEQUENCE [LARGE SCALE GENOMIC DNA]</scope>
    <source>
        <strain evidence="2">N6PO6</strain>
    </source>
</reference>
<proteinExistence type="predicted"/>
<evidence type="ECO:0000313" key="2">
    <source>
        <dbReference type="Proteomes" id="UP000242222"/>
    </source>
</evidence>
<dbReference type="Proteomes" id="UP000242222">
    <property type="component" value="Unassembled WGS sequence"/>
</dbReference>
<dbReference type="EMBL" id="FOVC01000004">
    <property type="protein sequence ID" value="SFN24498.1"/>
    <property type="molecule type" value="Genomic_DNA"/>
</dbReference>
<protein>
    <submittedName>
        <fullName evidence="1">Uncharacterized protein</fullName>
    </submittedName>
</protein>
<name>A0A1I4XF04_9GAMM</name>
<organism evidence="1 2">
    <name type="scientific">Izhakiella capsodis</name>
    <dbReference type="NCBI Taxonomy" id="1367852"/>
    <lineage>
        <taxon>Bacteria</taxon>
        <taxon>Pseudomonadati</taxon>
        <taxon>Pseudomonadota</taxon>
        <taxon>Gammaproteobacteria</taxon>
        <taxon>Enterobacterales</taxon>
        <taxon>Erwiniaceae</taxon>
        <taxon>Izhakiella</taxon>
    </lineage>
</organism>
<sequence length="139" mass="15813">MMSQNGIESDPKRPCCITMPGVIHRHLFNSVMGIRFNTVVAIVNLKSFQVLITAIKLCACAGMTISDYPVSMRKMATNHINFFIMGSNSEEYSNTKSVAQTKDINCLYNNKNRFNLHVYFLLKKKMNKSELTFTLSFLT</sequence>
<accession>A0A1I4XF04</accession>
<evidence type="ECO:0000313" key="1">
    <source>
        <dbReference type="EMBL" id="SFN24498.1"/>
    </source>
</evidence>